<dbReference type="InterPro" id="IPR018060">
    <property type="entry name" value="HTH_AraC"/>
</dbReference>
<dbReference type="EMBL" id="JTJZ01000018">
    <property type="protein sequence ID" value="KHS52710.1"/>
    <property type="molecule type" value="Genomic_DNA"/>
</dbReference>
<accession>A0A0B9A1S7</accession>
<evidence type="ECO:0000256" key="2">
    <source>
        <dbReference type="ARBA" id="ARBA00023163"/>
    </source>
</evidence>
<dbReference type="SUPFAM" id="SSF46689">
    <property type="entry name" value="Homeodomain-like"/>
    <property type="match status" value="1"/>
</dbReference>
<sequence length="60" mass="6976">MKIVRQVRLDGVRHDLQQPELADRTIAEIGAVWGNHDSAWLSRAFKAEHEVTPTDLRRER</sequence>
<keyword evidence="1" id="KW-0805">Transcription regulation</keyword>
<dbReference type="PROSITE" id="PS01124">
    <property type="entry name" value="HTH_ARAC_FAMILY_2"/>
    <property type="match status" value="1"/>
</dbReference>
<protein>
    <submittedName>
        <fullName evidence="4">Helix-turn-helix, AraC domain-containing protein</fullName>
    </submittedName>
</protein>
<name>A0A0B9A1S7_BRELN</name>
<dbReference type="InterPro" id="IPR009057">
    <property type="entry name" value="Homeodomain-like_sf"/>
</dbReference>
<evidence type="ECO:0000256" key="1">
    <source>
        <dbReference type="ARBA" id="ARBA00023015"/>
    </source>
</evidence>
<dbReference type="GO" id="GO:0043565">
    <property type="term" value="F:sequence-specific DNA binding"/>
    <property type="evidence" value="ECO:0007669"/>
    <property type="project" value="InterPro"/>
</dbReference>
<keyword evidence="2" id="KW-0804">Transcription</keyword>
<dbReference type="AlphaFoldDB" id="A0A0B9A1S7"/>
<proteinExistence type="predicted"/>
<dbReference type="Proteomes" id="UP000031488">
    <property type="component" value="Unassembled WGS sequence"/>
</dbReference>
<feature type="domain" description="HTH araC/xylS-type" evidence="3">
    <location>
        <begin position="1"/>
        <end position="59"/>
    </location>
</feature>
<dbReference type="OrthoDB" id="9799345at2"/>
<dbReference type="Pfam" id="PF12833">
    <property type="entry name" value="HTH_18"/>
    <property type="match status" value="1"/>
</dbReference>
<dbReference type="GO" id="GO:0003700">
    <property type="term" value="F:DNA-binding transcription factor activity"/>
    <property type="evidence" value="ECO:0007669"/>
    <property type="project" value="InterPro"/>
</dbReference>
<gene>
    <name evidence="4" type="ORF">AE0388_1693</name>
</gene>
<organism evidence="4 5">
    <name type="scientific">Brevibacterium linens</name>
    <dbReference type="NCBI Taxonomy" id="1703"/>
    <lineage>
        <taxon>Bacteria</taxon>
        <taxon>Bacillati</taxon>
        <taxon>Actinomycetota</taxon>
        <taxon>Actinomycetes</taxon>
        <taxon>Micrococcales</taxon>
        <taxon>Brevibacteriaceae</taxon>
        <taxon>Brevibacterium</taxon>
    </lineage>
</organism>
<dbReference type="PATRIC" id="fig|1703.6.peg.1579"/>
<evidence type="ECO:0000259" key="3">
    <source>
        <dbReference type="PROSITE" id="PS01124"/>
    </source>
</evidence>
<comment type="caution">
    <text evidence="4">The sequence shown here is derived from an EMBL/GenBank/DDBJ whole genome shotgun (WGS) entry which is preliminary data.</text>
</comment>
<evidence type="ECO:0000313" key="5">
    <source>
        <dbReference type="Proteomes" id="UP000031488"/>
    </source>
</evidence>
<evidence type="ECO:0000313" key="4">
    <source>
        <dbReference type="EMBL" id="KHS52710.1"/>
    </source>
</evidence>
<dbReference type="Gene3D" id="1.10.10.60">
    <property type="entry name" value="Homeodomain-like"/>
    <property type="match status" value="1"/>
</dbReference>
<keyword evidence="5" id="KW-1185">Reference proteome</keyword>
<reference evidence="4 5" key="1">
    <citation type="submission" date="2014-11" db="EMBL/GenBank/DDBJ databases">
        <title>Draft Genome Sequence of Brevibacterium linens AE038-8.</title>
        <authorList>
            <person name="Maizel D."/>
            <person name="Utturkar S.M."/>
            <person name="Brown S.D."/>
            <person name="Ferrero M."/>
            <person name="Rosen B.P."/>
        </authorList>
    </citation>
    <scope>NUCLEOTIDE SEQUENCE [LARGE SCALE GENOMIC DNA]</scope>
    <source>
        <strain evidence="4 5">AE038-8</strain>
    </source>
</reference>